<dbReference type="CDD" id="cd11326">
    <property type="entry name" value="AmyAc_Glg_debranch"/>
    <property type="match status" value="1"/>
</dbReference>
<evidence type="ECO:0000256" key="3">
    <source>
        <dbReference type="ARBA" id="ARBA00022946"/>
    </source>
</evidence>
<dbReference type="SMART" id="SM00642">
    <property type="entry name" value="Aamy"/>
    <property type="match status" value="1"/>
</dbReference>
<dbReference type="SUPFAM" id="SSF51011">
    <property type="entry name" value="Glycosyl hydrolase domain"/>
    <property type="match status" value="1"/>
</dbReference>
<dbReference type="SUPFAM" id="SSF51445">
    <property type="entry name" value="(Trans)glycosidases"/>
    <property type="match status" value="1"/>
</dbReference>
<dbReference type="InterPro" id="IPR004193">
    <property type="entry name" value="Glyco_hydro_13_N"/>
</dbReference>
<protein>
    <submittedName>
        <fullName evidence="6">Glycogen operon protein</fullName>
    </submittedName>
</protein>
<dbReference type="PANTHER" id="PTHR43002">
    <property type="entry name" value="GLYCOGEN DEBRANCHING ENZYME"/>
    <property type="match status" value="1"/>
</dbReference>
<name>A0A1I1IK16_9BACT</name>
<evidence type="ECO:0000256" key="4">
    <source>
        <dbReference type="ARBA" id="ARBA00023295"/>
    </source>
</evidence>
<dbReference type="EMBL" id="FOLQ01000001">
    <property type="protein sequence ID" value="SFC36689.1"/>
    <property type="molecule type" value="Genomic_DNA"/>
</dbReference>
<dbReference type="InterPro" id="IPR013780">
    <property type="entry name" value="Glyco_hydro_b"/>
</dbReference>
<dbReference type="CDD" id="cd11234">
    <property type="entry name" value="E_set_GDE_N"/>
    <property type="match status" value="1"/>
</dbReference>
<dbReference type="STRING" id="662367.SAMN05216167_101964"/>
<feature type="domain" description="Glycosyl hydrolase family 13 catalytic" evidence="5">
    <location>
        <begin position="167"/>
        <end position="577"/>
    </location>
</feature>
<evidence type="ECO:0000313" key="6">
    <source>
        <dbReference type="EMBL" id="SFC36689.1"/>
    </source>
</evidence>
<dbReference type="InterPro" id="IPR017853">
    <property type="entry name" value="GH"/>
</dbReference>
<keyword evidence="7" id="KW-1185">Reference proteome</keyword>
<dbReference type="InterPro" id="IPR014756">
    <property type="entry name" value="Ig_E-set"/>
</dbReference>
<dbReference type="Gene3D" id="2.60.40.10">
    <property type="entry name" value="Immunoglobulins"/>
    <property type="match status" value="1"/>
</dbReference>
<dbReference type="SUPFAM" id="SSF81296">
    <property type="entry name" value="E set domains"/>
    <property type="match status" value="1"/>
</dbReference>
<keyword evidence="2" id="KW-0378">Hydrolase</keyword>
<dbReference type="GO" id="GO:0004135">
    <property type="term" value="F:amylo-alpha-1,6-glucosidase activity"/>
    <property type="evidence" value="ECO:0007669"/>
    <property type="project" value="InterPro"/>
</dbReference>
<dbReference type="GO" id="GO:0005980">
    <property type="term" value="P:glycogen catabolic process"/>
    <property type="evidence" value="ECO:0007669"/>
    <property type="project" value="InterPro"/>
</dbReference>
<gene>
    <name evidence="6" type="ORF">SAMN05216167_101964</name>
</gene>
<dbReference type="Proteomes" id="UP000198598">
    <property type="component" value="Unassembled WGS sequence"/>
</dbReference>
<accession>A0A1I1IK16</accession>
<dbReference type="OrthoDB" id="9761875at2"/>
<dbReference type="InterPro" id="IPR006047">
    <property type="entry name" value="GH13_cat_dom"/>
</dbReference>
<dbReference type="Pfam" id="PF02922">
    <property type="entry name" value="CBM_48"/>
    <property type="match status" value="1"/>
</dbReference>
<evidence type="ECO:0000256" key="2">
    <source>
        <dbReference type="ARBA" id="ARBA00022801"/>
    </source>
</evidence>
<proteinExistence type="inferred from homology"/>
<sequence>MTESNRIDYYPTHEHEGIKFRRGHSLPFGATMVANGVNFSIFSSAATACTLVLFERGADQPFAEIPFPDEFRIGNVYSMTVFELDYERLEYGYRMDGPFDPGQGYRFDKSVILSDPYAKVIGGRDTWLAKPNWDNVYPYRSRLAFEDFDWENDHPLETPAEDLIVYEMHVRGFTQHPSSGVKNPGTFSAIRAKIPYLKELGINCIELLPIYEFDEWENSRPSPTTGEVLVNFWGYSTVNFFSPKAGYAATGKFGMQVDELKTLIKELHKNGIEVMLDVVFNHTAEGDQRGHTISFRGIDNKTYYMLTPEGYYFNFSGTGNTLNCNNPVVRNMVLDCLRYWAADYHIDGFRFDLASILGRSADGTPLSNPPLLESLAYDPILAKCKLVAEAWDAGGLYQVGSFPAYGRWAEWNGKYRDTMRKFLKGDPGLVSEMIQRLIGSPDMYSQRGPTASINFITCHDGFTLYDMFAYNNKHNEANGENNNDGANDNNSWNCGWEGETDDPDINFLRHKQLKNALTLLMVSQGVPMILMGDEVGRTQKGNNNTYCQDNELNWLDWSAKETNADIFNFARRIIRFRHDHPVLRSPVHFRYWDYVGSGYPDISFHGTKAWSVDQSASSRAFAFLLDGDHAKEGIVKDVMVYVAVNMYWEGLHFELPGLPAEKKWYLVSNTDVPAPNDSFDGGKEPLLENQHEFLVGARSTVVLIGK</sequence>
<organism evidence="6 7">
    <name type="scientific">Spirosoma endophyticum</name>
    <dbReference type="NCBI Taxonomy" id="662367"/>
    <lineage>
        <taxon>Bacteria</taxon>
        <taxon>Pseudomonadati</taxon>
        <taxon>Bacteroidota</taxon>
        <taxon>Cytophagia</taxon>
        <taxon>Cytophagales</taxon>
        <taxon>Cytophagaceae</taxon>
        <taxon>Spirosoma</taxon>
    </lineage>
</organism>
<dbReference type="AlphaFoldDB" id="A0A1I1IK16"/>
<dbReference type="FunFam" id="3.20.20.80:FF:000054">
    <property type="entry name" value="Glycogen debranching enzyme"/>
    <property type="match status" value="1"/>
</dbReference>
<reference evidence="6 7" key="1">
    <citation type="submission" date="2016-10" db="EMBL/GenBank/DDBJ databases">
        <authorList>
            <person name="de Groot N.N."/>
        </authorList>
    </citation>
    <scope>NUCLEOTIDE SEQUENCE [LARGE SCALE GENOMIC DNA]</scope>
    <source>
        <strain evidence="6 7">DSM 26130</strain>
    </source>
</reference>
<dbReference type="RefSeq" id="WP_093823380.1">
    <property type="nucleotide sequence ID" value="NZ_FOLQ01000001.1"/>
</dbReference>
<dbReference type="Pfam" id="PF00128">
    <property type="entry name" value="Alpha-amylase"/>
    <property type="match status" value="1"/>
</dbReference>
<evidence type="ECO:0000259" key="5">
    <source>
        <dbReference type="SMART" id="SM00642"/>
    </source>
</evidence>
<keyword evidence="4" id="KW-0326">Glycosidase</keyword>
<dbReference type="InterPro" id="IPR011837">
    <property type="entry name" value="Glycogen_debranch_GlgX"/>
</dbReference>
<dbReference type="Gene3D" id="3.20.20.80">
    <property type="entry name" value="Glycosidases"/>
    <property type="match status" value="1"/>
</dbReference>
<dbReference type="InterPro" id="IPR013783">
    <property type="entry name" value="Ig-like_fold"/>
</dbReference>
<keyword evidence="3" id="KW-0809">Transit peptide</keyword>
<comment type="similarity">
    <text evidence="1">Belongs to the glycosyl hydrolase 13 family.</text>
</comment>
<evidence type="ECO:0000256" key="1">
    <source>
        <dbReference type="ARBA" id="ARBA00008061"/>
    </source>
</evidence>
<dbReference type="NCBIfam" id="TIGR02100">
    <property type="entry name" value="glgX_debranch"/>
    <property type="match status" value="1"/>
</dbReference>
<evidence type="ECO:0000313" key="7">
    <source>
        <dbReference type="Proteomes" id="UP000198598"/>
    </source>
</evidence>
<dbReference type="Gene3D" id="2.60.40.1180">
    <property type="entry name" value="Golgi alpha-mannosidase II"/>
    <property type="match status" value="1"/>
</dbReference>